<keyword evidence="2" id="KW-1185">Reference proteome</keyword>
<dbReference type="Proteomes" id="UP001626550">
    <property type="component" value="Unassembled WGS sequence"/>
</dbReference>
<protein>
    <submittedName>
        <fullName evidence="1">Uncharacterized protein</fullName>
    </submittedName>
</protein>
<reference evidence="1 2" key="1">
    <citation type="submission" date="2024-11" db="EMBL/GenBank/DDBJ databases">
        <title>Adaptive evolution of stress response genes in parasites aligns with host niche diversity.</title>
        <authorList>
            <person name="Hahn C."/>
            <person name="Resl P."/>
        </authorList>
    </citation>
    <scope>NUCLEOTIDE SEQUENCE [LARGE SCALE GENOMIC DNA]</scope>
    <source>
        <strain evidence="1">EGGRZ-B1_66</strain>
        <tissue evidence="1">Body</tissue>
    </source>
</reference>
<proteinExistence type="predicted"/>
<dbReference type="AlphaFoldDB" id="A0ABD2QA07"/>
<name>A0ABD2QA07_9PLAT</name>
<evidence type="ECO:0000313" key="1">
    <source>
        <dbReference type="EMBL" id="KAL3316388.1"/>
    </source>
</evidence>
<accession>A0ABD2QA07</accession>
<organism evidence="1 2">
    <name type="scientific">Cichlidogyrus casuarinus</name>
    <dbReference type="NCBI Taxonomy" id="1844966"/>
    <lineage>
        <taxon>Eukaryota</taxon>
        <taxon>Metazoa</taxon>
        <taxon>Spiralia</taxon>
        <taxon>Lophotrochozoa</taxon>
        <taxon>Platyhelminthes</taxon>
        <taxon>Monogenea</taxon>
        <taxon>Monopisthocotylea</taxon>
        <taxon>Dactylogyridea</taxon>
        <taxon>Ancyrocephalidae</taxon>
        <taxon>Cichlidogyrus</taxon>
    </lineage>
</organism>
<dbReference type="EMBL" id="JBJKFK010000546">
    <property type="protein sequence ID" value="KAL3316388.1"/>
    <property type="molecule type" value="Genomic_DNA"/>
</dbReference>
<gene>
    <name evidence="1" type="ORF">Ciccas_004966</name>
</gene>
<sequence>MLSMAAKMGLNWNVPPKKMEAPSWTKDFALRFLSARRTIFDMGALETITSSLNQTHEVVNLMDVRIKPLINLHNLHSFFESIMLVNIMNSFCIKKAEASLGKSLVQLYFRFLGQHHTFFDKLQLTNESSLNTALELPNIAAPLPYIKVSHHNLVQFAAACIFKQAAELKILDNRLGEMRGMRYAVEVEFAAVRFMRCLRHIRADEERLQQFSDADQSWVKANIDTCALEKYINGNMTTKQETILLSLAAFPALLNPLARANKNASLVIYTQAYLDFIGKFDEENIASDYFVRFTLPPP</sequence>
<comment type="caution">
    <text evidence="1">The sequence shown here is derived from an EMBL/GenBank/DDBJ whole genome shotgun (WGS) entry which is preliminary data.</text>
</comment>
<evidence type="ECO:0000313" key="2">
    <source>
        <dbReference type="Proteomes" id="UP001626550"/>
    </source>
</evidence>